<feature type="transmembrane region" description="Helical" evidence="7">
    <location>
        <begin position="179"/>
        <end position="204"/>
    </location>
</feature>
<feature type="domain" description="Rhodopsin" evidence="8">
    <location>
        <begin position="22"/>
        <end position="274"/>
    </location>
</feature>
<evidence type="ECO:0000256" key="7">
    <source>
        <dbReference type="SAM" id="Phobius"/>
    </source>
</evidence>
<keyword evidence="3 7" id="KW-1133">Transmembrane helix</keyword>
<evidence type="ECO:0000256" key="6">
    <source>
        <dbReference type="SAM" id="MobiDB-lite"/>
    </source>
</evidence>
<feature type="region of interest" description="Disordered" evidence="6">
    <location>
        <begin position="286"/>
        <end position="349"/>
    </location>
</feature>
<feature type="region of interest" description="Disordered" evidence="6">
    <location>
        <begin position="398"/>
        <end position="430"/>
    </location>
</feature>
<evidence type="ECO:0000256" key="5">
    <source>
        <dbReference type="ARBA" id="ARBA00038359"/>
    </source>
</evidence>
<protein>
    <recommendedName>
        <fullName evidence="8">Rhodopsin domain-containing protein</fullName>
    </recommendedName>
</protein>
<evidence type="ECO:0000256" key="2">
    <source>
        <dbReference type="ARBA" id="ARBA00022692"/>
    </source>
</evidence>
<evidence type="ECO:0000256" key="1">
    <source>
        <dbReference type="ARBA" id="ARBA00004141"/>
    </source>
</evidence>
<dbReference type="EMBL" id="JAUJDW010000030">
    <property type="protein sequence ID" value="KAK0650926.1"/>
    <property type="molecule type" value="Genomic_DNA"/>
</dbReference>
<keyword evidence="10" id="KW-1185">Reference proteome</keyword>
<feature type="compositionally biased region" description="Low complexity" evidence="6">
    <location>
        <begin position="306"/>
        <end position="315"/>
    </location>
</feature>
<proteinExistence type="inferred from homology"/>
<accession>A0AA39YE18</accession>
<dbReference type="PANTHER" id="PTHR33048">
    <property type="entry name" value="PTH11-LIKE INTEGRAL MEMBRANE PROTEIN (AFU_ORTHOLOGUE AFUA_5G11245)"/>
    <property type="match status" value="1"/>
</dbReference>
<feature type="transmembrane region" description="Helical" evidence="7">
    <location>
        <begin position="98"/>
        <end position="115"/>
    </location>
</feature>
<feature type="compositionally biased region" description="Gly residues" evidence="6">
    <location>
        <begin position="398"/>
        <end position="408"/>
    </location>
</feature>
<keyword evidence="4 7" id="KW-0472">Membrane</keyword>
<evidence type="ECO:0000259" key="8">
    <source>
        <dbReference type="Pfam" id="PF20684"/>
    </source>
</evidence>
<dbReference type="PANTHER" id="PTHR33048:SF2">
    <property type="entry name" value="SRPK"/>
    <property type="match status" value="1"/>
</dbReference>
<comment type="caution">
    <text evidence="9">The sequence shown here is derived from an EMBL/GenBank/DDBJ whole genome shotgun (WGS) entry which is preliminary data.</text>
</comment>
<dbReference type="Pfam" id="PF20684">
    <property type="entry name" value="Fung_rhodopsin"/>
    <property type="match status" value="1"/>
</dbReference>
<keyword evidence="2 7" id="KW-0812">Transmembrane</keyword>
<evidence type="ECO:0000313" key="10">
    <source>
        <dbReference type="Proteomes" id="UP001175001"/>
    </source>
</evidence>
<evidence type="ECO:0000256" key="3">
    <source>
        <dbReference type="ARBA" id="ARBA00022989"/>
    </source>
</evidence>
<feature type="transmembrane region" description="Helical" evidence="7">
    <location>
        <begin position="216"/>
        <end position="238"/>
    </location>
</feature>
<organism evidence="9 10">
    <name type="scientific">Lasiodiplodia hormozganensis</name>
    <dbReference type="NCBI Taxonomy" id="869390"/>
    <lineage>
        <taxon>Eukaryota</taxon>
        <taxon>Fungi</taxon>
        <taxon>Dikarya</taxon>
        <taxon>Ascomycota</taxon>
        <taxon>Pezizomycotina</taxon>
        <taxon>Dothideomycetes</taxon>
        <taxon>Dothideomycetes incertae sedis</taxon>
        <taxon>Botryosphaeriales</taxon>
        <taxon>Botryosphaeriaceae</taxon>
        <taxon>Lasiodiplodia</taxon>
    </lineage>
</organism>
<sequence>MASSFTTEAFSLLSVGIVAITLRIIARTTSVGVRDLQFDDYLMCGAAVIYSLETATAYIVGAWWLGLANNGMTDEQRRTLDPHSHEYHLRVGGSKTQLVGWSLYTLLLWTLKLCMCHFYSRLTLGIYHLEIRVKIGYVLIVATYLATELSILLGCQPFSNNWQIYPDPGNHCQPAISKIDLYVTVVLNVLTDAYLMSIPLPMLWRANLEIKRKLSLILIFGGGVFVMMAGILRCALVIKDPIHGAQAAGSWACRETFVAVIIGNAPMIYPLFRRGVERVYHYSSSSRFSRPYGDNGRSSSNGGGNSLPLKSSLSKPARRGKLRSVNALPTTFHDDDYGDDDDVERGAEEGWDSKQRIVVVGSREIADGDGEGGRNGSVASSSVMDAVVVGGTVVVERGGGGEAEGGQAIGRQLNGMKGGATGRGRSDSDALGGIRVTKEATVRSEERVNCDGGGDMGGLTTIHGAGEVAVRQGTRSPSPPHATYDGSSITIVHSNMQVNKTAEVIGTSGNRFDYRDAKGLEYTAHVGRG</sequence>
<dbReference type="InterPro" id="IPR049326">
    <property type="entry name" value="Rhodopsin_dom_fungi"/>
</dbReference>
<dbReference type="InterPro" id="IPR052337">
    <property type="entry name" value="SAT4-like"/>
</dbReference>
<feature type="transmembrane region" description="Helical" evidence="7">
    <location>
        <begin position="12"/>
        <end position="29"/>
    </location>
</feature>
<name>A0AA39YE18_9PEZI</name>
<dbReference type="GO" id="GO:0016020">
    <property type="term" value="C:membrane"/>
    <property type="evidence" value="ECO:0007669"/>
    <property type="project" value="UniProtKB-SubCell"/>
</dbReference>
<feature type="transmembrane region" description="Helical" evidence="7">
    <location>
        <begin position="135"/>
        <end position="159"/>
    </location>
</feature>
<comment type="subcellular location">
    <subcellularLocation>
        <location evidence="1">Membrane</location>
        <topology evidence="1">Multi-pass membrane protein</topology>
    </subcellularLocation>
</comment>
<gene>
    <name evidence="9" type="ORF">DIS24_g6381</name>
</gene>
<reference evidence="9" key="1">
    <citation type="submission" date="2023-06" db="EMBL/GenBank/DDBJ databases">
        <title>Multi-omics analyses reveal the molecular pathogenesis toolkit of Lasiodiplodia hormozganensis, a cross-kingdom pathogen.</title>
        <authorList>
            <person name="Felix C."/>
            <person name="Meneses R."/>
            <person name="Goncalves M.F.M."/>
            <person name="Tilleman L."/>
            <person name="Duarte A.S."/>
            <person name="Jorrin-Novo J.V."/>
            <person name="Van De Peer Y."/>
            <person name="Deforce D."/>
            <person name="Van Nieuwerburgh F."/>
            <person name="Esteves A.C."/>
            <person name="Alves A."/>
        </authorList>
    </citation>
    <scope>NUCLEOTIDE SEQUENCE</scope>
    <source>
        <strain evidence="9">CBS 339.90</strain>
    </source>
</reference>
<comment type="similarity">
    <text evidence="5">Belongs to the SAT4 family.</text>
</comment>
<evidence type="ECO:0000256" key="4">
    <source>
        <dbReference type="ARBA" id="ARBA00023136"/>
    </source>
</evidence>
<dbReference type="AlphaFoldDB" id="A0AA39YE18"/>
<dbReference type="Proteomes" id="UP001175001">
    <property type="component" value="Unassembled WGS sequence"/>
</dbReference>
<feature type="transmembrane region" description="Helical" evidence="7">
    <location>
        <begin position="41"/>
        <end position="65"/>
    </location>
</feature>
<evidence type="ECO:0000313" key="9">
    <source>
        <dbReference type="EMBL" id="KAK0650926.1"/>
    </source>
</evidence>